<organism evidence="1 2">
    <name type="scientific">Mycena chlorophos</name>
    <name type="common">Agaric fungus</name>
    <name type="synonym">Agaricus chlorophos</name>
    <dbReference type="NCBI Taxonomy" id="658473"/>
    <lineage>
        <taxon>Eukaryota</taxon>
        <taxon>Fungi</taxon>
        <taxon>Dikarya</taxon>
        <taxon>Basidiomycota</taxon>
        <taxon>Agaricomycotina</taxon>
        <taxon>Agaricomycetes</taxon>
        <taxon>Agaricomycetidae</taxon>
        <taxon>Agaricales</taxon>
        <taxon>Marasmiineae</taxon>
        <taxon>Mycenaceae</taxon>
        <taxon>Mycena</taxon>
    </lineage>
</organism>
<protein>
    <recommendedName>
        <fullName evidence="3">F-box domain-containing protein</fullName>
    </recommendedName>
</protein>
<proteinExistence type="predicted"/>
<accession>A0ABQ0LGW6</accession>
<evidence type="ECO:0008006" key="3">
    <source>
        <dbReference type="Google" id="ProtNLM"/>
    </source>
</evidence>
<evidence type="ECO:0000313" key="2">
    <source>
        <dbReference type="Proteomes" id="UP000815677"/>
    </source>
</evidence>
<dbReference type="EMBL" id="DF846343">
    <property type="protein sequence ID" value="GAT50280.1"/>
    <property type="molecule type" value="Genomic_DNA"/>
</dbReference>
<dbReference type="Proteomes" id="UP000815677">
    <property type="component" value="Unassembled WGS sequence"/>
</dbReference>
<name>A0ABQ0LGW6_MYCCL</name>
<gene>
    <name evidence="1" type="ORF">MCHLO_07537</name>
</gene>
<sequence>MDRIDLPDEILSEILTPALRVPDDAFSDARVLGMSFTESSSAYLLVCKDWLRVATPLLYGVVILRSKAQAQALAVALQNNPDLGGFIKKLRLDGGYGRFMHTILQTTPNVSELFLMFSMGSTDSVSGLVKGLPLVNPSRFLVHNACRHVSAPGRALITAIVNCVPSWTKLNTVQVSTKHPYEEPIVPELAVAFGKCPTLVSFVIVGCEVADSVPGYMKVISTAPSLKRIVFQPPLRPEPSGSLVSFHREFYDGILEDARLRQLITIPVKSNDEELATAGPER</sequence>
<reference evidence="1" key="1">
    <citation type="submission" date="2014-09" db="EMBL/GenBank/DDBJ databases">
        <title>Genome sequence of the luminous mushroom Mycena chlorophos for searching fungal bioluminescence genes.</title>
        <authorList>
            <person name="Tanaka Y."/>
            <person name="Kasuga D."/>
            <person name="Oba Y."/>
            <person name="Hase S."/>
            <person name="Sato K."/>
            <person name="Oba Y."/>
            <person name="Sakakibara Y."/>
        </authorList>
    </citation>
    <scope>NUCLEOTIDE SEQUENCE</scope>
</reference>
<keyword evidence="2" id="KW-1185">Reference proteome</keyword>
<evidence type="ECO:0000313" key="1">
    <source>
        <dbReference type="EMBL" id="GAT50280.1"/>
    </source>
</evidence>